<evidence type="ECO:0000313" key="2">
    <source>
        <dbReference type="Proteomes" id="UP001141458"/>
    </source>
</evidence>
<dbReference type="AlphaFoldDB" id="A0A9X3HBA6"/>
<sequence length="335" mass="39305">MFFRDYKNSVTFFRRKFELGEVCTHYGLQSFIVKSKYELPWTGSSICKNKNMAVRKLLSESLERLALGYNMESEKEIKLLSFNSNNIISVKGKEVSYGSKYVFGSIDTTGTASGVFKSDDIINKAIFELLEKNELLLLWYGLLAEEYKLSDEEHEDYMKYFNDLYVLTDEIRVFFNRNLSNGFGFFVFLFKDKKLVGAGCAFNLVFKKALFSAIQEAYNLTIIYRDTSFGHYKHLTDEEHKEVLNHLDRISLSKYKIDNFNESKTLELKNCSDDIYICFLNRCKFSYGKTIKVYSKKMYNCLPSRYNFKRCGEKEILKYFKIDIHNNEIPDCCII</sequence>
<protein>
    <recommendedName>
        <fullName evidence="3">YcaO domain-containing protein</fullName>
    </recommendedName>
</protein>
<dbReference type="RefSeq" id="WP_029949477.1">
    <property type="nucleotide sequence ID" value="NZ_CP101408.1"/>
</dbReference>
<reference evidence="1" key="1">
    <citation type="submission" date="2022-07" db="EMBL/GenBank/DDBJ databases">
        <title>Parvimonas micra travels from the subgingival sulcus of the human oral cavity to the colorectal adenocarcinoma.</title>
        <authorList>
            <person name="Conde-Perez K."/>
            <person name="Buetas E."/>
            <person name="Aja-Macaya P."/>
            <person name="Martin-De Arribas E."/>
            <person name="Iglesias-Corras I."/>
            <person name="Trigo-Tasende N."/>
            <person name="Nasser-Ali M."/>
            <person name="Estevez L.S."/>
            <person name="Rumbo-Feal S."/>
            <person name="Otero-Alen B."/>
            <person name="Noguera J.F."/>
            <person name="Concha A."/>
            <person name="Pardinas-Lopez S."/>
            <person name="Carda-Dieguez M."/>
            <person name="Gomez-Randulfe I."/>
            <person name="Martinez-Lago N."/>
            <person name="Ladra S."/>
            <person name="Aparicio L.A."/>
            <person name="Bou G."/>
            <person name="Mira A."/>
            <person name="Vallejo J.A."/>
            <person name="Poza M."/>
        </authorList>
    </citation>
    <scope>NUCLEOTIDE SEQUENCE</scope>
    <source>
        <strain evidence="1">PM79KC-AC-4</strain>
    </source>
</reference>
<gene>
    <name evidence="1" type="ORF">NND69_07560</name>
</gene>
<accession>A0A9X3HBA6</accession>
<name>A0A9X3HBA6_9FIRM</name>
<comment type="caution">
    <text evidence="1">The sequence shown here is derived from an EMBL/GenBank/DDBJ whole genome shotgun (WGS) entry which is preliminary data.</text>
</comment>
<evidence type="ECO:0008006" key="3">
    <source>
        <dbReference type="Google" id="ProtNLM"/>
    </source>
</evidence>
<dbReference type="Proteomes" id="UP001141458">
    <property type="component" value="Unassembled WGS sequence"/>
</dbReference>
<evidence type="ECO:0000313" key="1">
    <source>
        <dbReference type="EMBL" id="MCZ7408203.1"/>
    </source>
</evidence>
<proteinExistence type="predicted"/>
<dbReference type="EMBL" id="JANDZV010000008">
    <property type="protein sequence ID" value="MCZ7408203.1"/>
    <property type="molecule type" value="Genomic_DNA"/>
</dbReference>
<organism evidence="1 2">
    <name type="scientific">Parvimonas micra</name>
    <dbReference type="NCBI Taxonomy" id="33033"/>
    <lineage>
        <taxon>Bacteria</taxon>
        <taxon>Bacillati</taxon>
        <taxon>Bacillota</taxon>
        <taxon>Tissierellia</taxon>
        <taxon>Tissierellales</taxon>
        <taxon>Peptoniphilaceae</taxon>
        <taxon>Parvimonas</taxon>
    </lineage>
</organism>